<dbReference type="PROSITE" id="PS51432">
    <property type="entry name" value="AP_NUCLEASE_F2_4"/>
    <property type="match status" value="1"/>
</dbReference>
<evidence type="ECO:0000256" key="2">
    <source>
        <dbReference type="ARBA" id="ARBA00022723"/>
    </source>
</evidence>
<keyword evidence="5 7" id="KW-0862">Zinc</keyword>
<dbReference type="PROSITE" id="PS00731">
    <property type="entry name" value="AP_NUCLEASE_F2_3"/>
    <property type="match status" value="1"/>
</dbReference>
<keyword evidence="7" id="KW-0255">Endonuclease</keyword>
<dbReference type="GO" id="GO:0008833">
    <property type="term" value="F:deoxyribonuclease IV (phage-T4-induced) activity"/>
    <property type="evidence" value="ECO:0007669"/>
    <property type="project" value="UniProtKB-UniRule"/>
</dbReference>
<evidence type="ECO:0000313" key="9">
    <source>
        <dbReference type="EMBL" id="HEC77613.1"/>
    </source>
</evidence>
<evidence type="ECO:0000256" key="3">
    <source>
        <dbReference type="ARBA" id="ARBA00022763"/>
    </source>
</evidence>
<feature type="binding site" evidence="7">
    <location>
        <position position="140"/>
    </location>
    <ligand>
        <name>Zn(2+)</name>
        <dbReference type="ChEBI" id="CHEBI:29105"/>
        <label>1</label>
    </ligand>
</feature>
<proteinExistence type="inferred from homology"/>
<feature type="binding site" evidence="7">
    <location>
        <position position="224"/>
    </location>
    <ligand>
        <name>Zn(2+)</name>
        <dbReference type="ChEBI" id="CHEBI:29105"/>
        <label>3</label>
    </ligand>
</feature>
<gene>
    <name evidence="7" type="primary">nfo</name>
    <name evidence="9" type="ORF">ENI34_00535</name>
</gene>
<dbReference type="InterPro" id="IPR013022">
    <property type="entry name" value="Xyl_isomerase-like_TIM-brl"/>
</dbReference>
<protein>
    <recommendedName>
        <fullName evidence="7">Probable endonuclease 4</fullName>
        <ecNumber evidence="7">3.1.21.2</ecNumber>
    </recommendedName>
    <alternativeName>
        <fullName evidence="7">Endodeoxyribonuclease IV</fullName>
    </alternativeName>
    <alternativeName>
        <fullName evidence="7">Endonuclease IV</fullName>
    </alternativeName>
</protein>
<keyword evidence="3 7" id="KW-0227">DNA damage</keyword>
<dbReference type="EC" id="3.1.21.2" evidence="7"/>
<dbReference type="GO" id="GO:0008270">
    <property type="term" value="F:zinc ion binding"/>
    <property type="evidence" value="ECO:0007669"/>
    <property type="project" value="UniProtKB-UniRule"/>
</dbReference>
<evidence type="ECO:0000313" key="10">
    <source>
        <dbReference type="Proteomes" id="UP000885826"/>
    </source>
</evidence>
<accession>A0A9C9EKG5</accession>
<keyword evidence="7" id="KW-0540">Nuclease</keyword>
<dbReference type="Gene3D" id="3.20.20.150">
    <property type="entry name" value="Divalent-metal-dependent TIM barrel enzymes"/>
    <property type="match status" value="1"/>
</dbReference>
<comment type="caution">
    <text evidence="9">The sequence shown here is derived from an EMBL/GenBank/DDBJ whole genome shotgun (WGS) entry which is preliminary data.</text>
</comment>
<comment type="similarity">
    <text evidence="1 7">Belongs to the AP endonuclease 2 family.</text>
</comment>
<dbReference type="Pfam" id="PF01261">
    <property type="entry name" value="AP_endonuc_2"/>
    <property type="match status" value="1"/>
</dbReference>
<dbReference type="InterPro" id="IPR018246">
    <property type="entry name" value="AP_endonuc_F2_Zn_BS"/>
</dbReference>
<feature type="binding site" evidence="7">
    <location>
        <position position="211"/>
    </location>
    <ligand>
        <name>Zn(2+)</name>
        <dbReference type="ChEBI" id="CHEBI:29105"/>
        <label>2</label>
    </ligand>
</feature>
<feature type="binding site" evidence="7">
    <location>
        <position position="106"/>
    </location>
    <ligand>
        <name>Zn(2+)</name>
        <dbReference type="ChEBI" id="CHEBI:29105"/>
        <label>1</label>
    </ligand>
</feature>
<evidence type="ECO:0000256" key="1">
    <source>
        <dbReference type="ARBA" id="ARBA00005340"/>
    </source>
</evidence>
<dbReference type="GO" id="GO:0008081">
    <property type="term" value="F:phosphoric diester hydrolase activity"/>
    <property type="evidence" value="ECO:0007669"/>
    <property type="project" value="TreeGrafter"/>
</dbReference>
<comment type="catalytic activity">
    <reaction evidence="7">
        <text>Endonucleolytic cleavage to 5'-phosphooligonucleotide end-products.</text>
        <dbReference type="EC" id="3.1.21.2"/>
    </reaction>
</comment>
<dbReference type="InterPro" id="IPR036237">
    <property type="entry name" value="Xyl_isomerase-like_sf"/>
</dbReference>
<feature type="binding site" evidence="7">
    <location>
        <position position="140"/>
    </location>
    <ligand>
        <name>Zn(2+)</name>
        <dbReference type="ChEBI" id="CHEBI:29105"/>
        <label>2</label>
    </ligand>
</feature>
<dbReference type="GO" id="GO:0003906">
    <property type="term" value="F:DNA-(apurinic or apyrimidinic site) endonuclease activity"/>
    <property type="evidence" value="ECO:0007669"/>
    <property type="project" value="TreeGrafter"/>
</dbReference>
<dbReference type="InterPro" id="IPR001719">
    <property type="entry name" value="AP_endonuc_2"/>
</dbReference>
<dbReference type="Proteomes" id="UP000885826">
    <property type="component" value="Unassembled WGS sequence"/>
</dbReference>
<comment type="function">
    <text evidence="7">Endonuclease IV plays a role in DNA repair. It cleaves phosphodiester bonds at apurinic or apyrimidinic (AP) sites, generating a 3'-hydroxyl group and a 5'-terminal sugar phosphate.</text>
</comment>
<dbReference type="SMART" id="SM00518">
    <property type="entry name" value="AP2Ec"/>
    <property type="match status" value="1"/>
</dbReference>
<reference evidence="9" key="1">
    <citation type="journal article" date="2020" name="mSystems">
        <title>Genome- and Community-Level Interaction Insights into Carbon Utilization and Element Cycling Functions of Hydrothermarchaeota in Hydrothermal Sediment.</title>
        <authorList>
            <person name="Zhou Z."/>
            <person name="Liu Y."/>
            <person name="Xu W."/>
            <person name="Pan J."/>
            <person name="Luo Z.H."/>
            <person name="Li M."/>
        </authorList>
    </citation>
    <scope>NUCLEOTIDE SEQUENCE</scope>
    <source>
        <strain evidence="9">HyVt-388</strain>
    </source>
</reference>
<sequence>MRIGFHISIAGGFRNVVERAVERRCTTIQMFSRNPRGWHSKSLDKEDVALFRKAVQKSDIYPVFVHMPYLVNLAASDSKLFKKSVDSLIVDLKRSDLLGARFLIVHIGSSENQKKGIEQMIKGINLAFDKVKNGVILLLENTAGSGNELGCRFEQIKSIIKGINDKKRIGVVIDTAHAFAAGYDLRTRSAVEKTLTEFDKIIGVKRLKLIHLNDSKTECGSHVDRHWHVGKGKIGRGMGYIITHPLLFDKPFIMETPRQSLKDDLLNLRAVEKFLKKA</sequence>
<evidence type="ECO:0000256" key="7">
    <source>
        <dbReference type="HAMAP-Rule" id="MF_00152"/>
    </source>
</evidence>
<keyword evidence="4 7" id="KW-0378">Hydrolase</keyword>
<evidence type="ECO:0000256" key="5">
    <source>
        <dbReference type="ARBA" id="ARBA00022833"/>
    </source>
</evidence>
<name>A0A9C9EKG5_UNCW3</name>
<dbReference type="HAMAP" id="MF_00152">
    <property type="entry name" value="Nfo"/>
    <property type="match status" value="1"/>
</dbReference>
<dbReference type="GO" id="GO:0006284">
    <property type="term" value="P:base-excision repair"/>
    <property type="evidence" value="ECO:0007669"/>
    <property type="project" value="TreeGrafter"/>
</dbReference>
<feature type="binding site" evidence="7">
    <location>
        <position position="177"/>
    </location>
    <ligand>
        <name>Zn(2+)</name>
        <dbReference type="ChEBI" id="CHEBI:29105"/>
        <label>3</label>
    </ligand>
</feature>
<dbReference type="GO" id="GO:0003677">
    <property type="term" value="F:DNA binding"/>
    <property type="evidence" value="ECO:0007669"/>
    <property type="project" value="InterPro"/>
</dbReference>
<keyword evidence="6 7" id="KW-0234">DNA repair</keyword>
<feature type="binding site" evidence="7">
    <location>
        <position position="174"/>
    </location>
    <ligand>
        <name>Zn(2+)</name>
        <dbReference type="ChEBI" id="CHEBI:29105"/>
        <label>2</label>
    </ligand>
</feature>
<keyword evidence="2 7" id="KW-0479">Metal-binding</keyword>
<dbReference type="SUPFAM" id="SSF51658">
    <property type="entry name" value="Xylose isomerase-like"/>
    <property type="match status" value="1"/>
</dbReference>
<feature type="binding site" evidence="7">
    <location>
        <position position="66"/>
    </location>
    <ligand>
        <name>Zn(2+)</name>
        <dbReference type="ChEBI" id="CHEBI:29105"/>
        <label>1</label>
    </ligand>
</feature>
<evidence type="ECO:0000256" key="4">
    <source>
        <dbReference type="ARBA" id="ARBA00022801"/>
    </source>
</evidence>
<comment type="cofactor">
    <cofactor evidence="7">
        <name>Zn(2+)</name>
        <dbReference type="ChEBI" id="CHEBI:29105"/>
    </cofactor>
    <text evidence="7">Binds 3 Zn(2+) ions.</text>
</comment>
<feature type="binding site" evidence="7">
    <location>
        <position position="226"/>
    </location>
    <ligand>
        <name>Zn(2+)</name>
        <dbReference type="ChEBI" id="CHEBI:29105"/>
        <label>3</label>
    </ligand>
</feature>
<feature type="domain" description="Xylose isomerase-like TIM barrel" evidence="8">
    <location>
        <begin position="19"/>
        <end position="263"/>
    </location>
</feature>
<dbReference type="NCBIfam" id="TIGR00587">
    <property type="entry name" value="nfo"/>
    <property type="match status" value="1"/>
</dbReference>
<dbReference type="PANTHER" id="PTHR21445">
    <property type="entry name" value="ENDONUCLEASE IV ENDODEOXYRIBONUCLEASE IV"/>
    <property type="match status" value="1"/>
</dbReference>
<dbReference type="PANTHER" id="PTHR21445:SF0">
    <property type="entry name" value="APURINIC-APYRIMIDINIC ENDONUCLEASE"/>
    <property type="match status" value="1"/>
</dbReference>
<evidence type="ECO:0000259" key="8">
    <source>
        <dbReference type="Pfam" id="PF01261"/>
    </source>
</evidence>
<dbReference type="CDD" id="cd00019">
    <property type="entry name" value="AP2Ec"/>
    <property type="match status" value="1"/>
</dbReference>
<dbReference type="FunFam" id="3.20.20.150:FF:000001">
    <property type="entry name" value="Probable endonuclease 4"/>
    <property type="match status" value="1"/>
</dbReference>
<dbReference type="AlphaFoldDB" id="A0A9C9EKG5"/>
<organism evidence="9 10">
    <name type="scientific">candidate division WOR-3 bacterium</name>
    <dbReference type="NCBI Taxonomy" id="2052148"/>
    <lineage>
        <taxon>Bacteria</taxon>
        <taxon>Bacteria division WOR-3</taxon>
    </lineage>
</organism>
<feature type="binding site" evidence="7">
    <location>
        <position position="255"/>
    </location>
    <ligand>
        <name>Zn(2+)</name>
        <dbReference type="ChEBI" id="CHEBI:29105"/>
        <label>2</label>
    </ligand>
</feature>
<evidence type="ECO:0000256" key="6">
    <source>
        <dbReference type="ARBA" id="ARBA00023204"/>
    </source>
</evidence>
<dbReference type="EMBL" id="DRIG01000008">
    <property type="protein sequence ID" value="HEC77613.1"/>
    <property type="molecule type" value="Genomic_DNA"/>
</dbReference>